<keyword evidence="4" id="KW-1185">Reference proteome</keyword>
<dbReference type="Pfam" id="PF13560">
    <property type="entry name" value="HTH_31"/>
    <property type="match status" value="1"/>
</dbReference>
<dbReference type="CDD" id="cd00093">
    <property type="entry name" value="HTH_XRE"/>
    <property type="match status" value="1"/>
</dbReference>
<dbReference type="RefSeq" id="WP_110627732.1">
    <property type="nucleotide sequence ID" value="NZ_CP029788.1"/>
</dbReference>
<dbReference type="KEGG" id="sact:DMT42_11075"/>
<name>A0A2U9P0U3_STRAS</name>
<organism evidence="3 4">
    <name type="scientific">Streptomyces actuosus</name>
    <dbReference type="NCBI Taxonomy" id="1885"/>
    <lineage>
        <taxon>Bacteria</taxon>
        <taxon>Bacillati</taxon>
        <taxon>Actinomycetota</taxon>
        <taxon>Actinomycetes</taxon>
        <taxon>Kitasatosporales</taxon>
        <taxon>Streptomycetaceae</taxon>
        <taxon>Streptomyces</taxon>
    </lineage>
</organism>
<sequence>MEHETAVTPVEAVAQRVRDARNRKGLTAQELADRLKAAGVPWDRGTVTKLETGRRQNVSIVEWLALARVLDVAPVHLLVPLENGGSYMATPAEAAKTDRVRYWVRGLVPLGRTNVRMFRTEVPAAELKAWDVDEEGEDGEQEHREAPER</sequence>
<accession>A0A2U9P0U3</accession>
<dbReference type="SMART" id="SM00530">
    <property type="entry name" value="HTH_XRE"/>
    <property type="match status" value="1"/>
</dbReference>
<feature type="region of interest" description="Disordered" evidence="1">
    <location>
        <begin position="129"/>
        <end position="149"/>
    </location>
</feature>
<dbReference type="InterPro" id="IPR001387">
    <property type="entry name" value="Cro/C1-type_HTH"/>
</dbReference>
<dbReference type="OrthoDB" id="4255731at2"/>
<dbReference type="AlphaFoldDB" id="A0A2U9P0U3"/>
<protein>
    <recommendedName>
        <fullName evidence="2">HTH cro/C1-type domain-containing protein</fullName>
    </recommendedName>
</protein>
<reference evidence="3 4" key="1">
    <citation type="submission" date="2018-06" db="EMBL/GenBank/DDBJ databases">
        <title>The complete genome sequence of a nosiheptide producer Streptomyces actuosus ATCC 25421: deducing the ability of producing a new class III lantibiotics.</title>
        <authorList>
            <person name="Liu W."/>
            <person name="Sun F."/>
            <person name="Hu Y."/>
        </authorList>
    </citation>
    <scope>NUCLEOTIDE SEQUENCE [LARGE SCALE GENOMIC DNA]</scope>
    <source>
        <strain evidence="3 4">ATCC 25421</strain>
    </source>
</reference>
<dbReference type="SUPFAM" id="SSF47413">
    <property type="entry name" value="lambda repressor-like DNA-binding domains"/>
    <property type="match status" value="1"/>
</dbReference>
<dbReference type="Gene3D" id="1.10.260.40">
    <property type="entry name" value="lambda repressor-like DNA-binding domains"/>
    <property type="match status" value="1"/>
</dbReference>
<evidence type="ECO:0000313" key="4">
    <source>
        <dbReference type="Proteomes" id="UP000247634"/>
    </source>
</evidence>
<evidence type="ECO:0000256" key="1">
    <source>
        <dbReference type="SAM" id="MobiDB-lite"/>
    </source>
</evidence>
<gene>
    <name evidence="3" type="ORF">DMT42_11075</name>
</gene>
<feature type="domain" description="HTH cro/C1-type" evidence="2">
    <location>
        <begin position="17"/>
        <end position="77"/>
    </location>
</feature>
<dbReference type="EMBL" id="CP029788">
    <property type="protein sequence ID" value="AWT42811.1"/>
    <property type="molecule type" value="Genomic_DNA"/>
</dbReference>
<dbReference type="Proteomes" id="UP000247634">
    <property type="component" value="Chromosome"/>
</dbReference>
<dbReference type="PROSITE" id="PS50943">
    <property type="entry name" value="HTH_CROC1"/>
    <property type="match status" value="1"/>
</dbReference>
<proteinExistence type="predicted"/>
<dbReference type="InterPro" id="IPR010982">
    <property type="entry name" value="Lambda_DNA-bd_dom_sf"/>
</dbReference>
<dbReference type="GO" id="GO:0003677">
    <property type="term" value="F:DNA binding"/>
    <property type="evidence" value="ECO:0007669"/>
    <property type="project" value="InterPro"/>
</dbReference>
<evidence type="ECO:0000259" key="2">
    <source>
        <dbReference type="PROSITE" id="PS50943"/>
    </source>
</evidence>
<evidence type="ECO:0000313" key="3">
    <source>
        <dbReference type="EMBL" id="AWT42811.1"/>
    </source>
</evidence>